<dbReference type="Gramene" id="NC9G0275320.1">
    <property type="protein sequence ID" value="NC9G0275320.1:cds"/>
    <property type="gene ID" value="NC9G0275320"/>
</dbReference>
<dbReference type="GO" id="GO:0048364">
    <property type="term" value="P:root development"/>
    <property type="evidence" value="ECO:0007669"/>
    <property type="project" value="InterPro"/>
</dbReference>
<dbReference type="PANTHER" id="PTHR33070">
    <property type="entry name" value="OS06G0725500 PROTEIN"/>
    <property type="match status" value="1"/>
</dbReference>
<dbReference type="GO" id="GO:0048367">
    <property type="term" value="P:shoot system development"/>
    <property type="evidence" value="ECO:0007669"/>
    <property type="project" value="InterPro"/>
</dbReference>
<proteinExistence type="predicted"/>
<dbReference type="AlphaFoldDB" id="A0A5K1GZ25"/>
<protein>
    <submittedName>
        <fullName evidence="1">Uncharacterized protein</fullName>
    </submittedName>
</protein>
<dbReference type="InterPro" id="IPR004320">
    <property type="entry name" value="BPS1_pln"/>
</dbReference>
<dbReference type="Pfam" id="PF03087">
    <property type="entry name" value="BPS1"/>
    <property type="match status" value="1"/>
</dbReference>
<organism evidence="1">
    <name type="scientific">Nymphaea colorata</name>
    <name type="common">pocket water lily</name>
    <dbReference type="NCBI Taxonomy" id="210225"/>
    <lineage>
        <taxon>Eukaryota</taxon>
        <taxon>Viridiplantae</taxon>
        <taxon>Streptophyta</taxon>
        <taxon>Embryophyta</taxon>
        <taxon>Tracheophyta</taxon>
        <taxon>Spermatophyta</taxon>
        <taxon>Magnoliopsida</taxon>
        <taxon>Nymphaeales</taxon>
        <taxon>Nymphaeaceae</taxon>
        <taxon>Nymphaea</taxon>
    </lineage>
</organism>
<dbReference type="PANTHER" id="PTHR33070:SF120">
    <property type="entry name" value="EXPRESSED PROTEIN"/>
    <property type="match status" value="1"/>
</dbReference>
<gene>
    <name evidence="1" type="ORF">NYM_LOCUS28202</name>
</gene>
<evidence type="ECO:0000313" key="1">
    <source>
        <dbReference type="EMBL" id="VVW81359.1"/>
    </source>
</evidence>
<reference evidence="1" key="1">
    <citation type="submission" date="2019-09" db="EMBL/GenBank/DDBJ databases">
        <authorList>
            <person name="Zhang L."/>
        </authorList>
    </citation>
    <scope>NUCLEOTIDE SEQUENCE</scope>
</reference>
<accession>A0A5K1GZ25</accession>
<name>A0A5K1GZ25_9MAGN</name>
<sequence>METCSSNSFSHRSISLPTKTNPILHRVEECLAVAKGWQAQPHSLTSNGLAHLKDLFFCTGNFLQMAYSQQALRRKEKFVNQLMDDFLRLLDVCGMVKDSVQQMREQQEALQSMFRRRDQNLHVGISRYQSTRKRMRKEMIKCQQMMKTMEVLAFPSDDCKVEAILRDVKTNTVYVFELLASIISARNPSWSVFSRLLSSKRQNSPDEENINEIERLDAALFAACGQLNKELAEDSVQSAQRLMENLDRCLRGVEDELEGVFRCLINARVTLLNILTCS</sequence>
<dbReference type="EMBL" id="LR721787">
    <property type="protein sequence ID" value="VVW81359.1"/>
    <property type="molecule type" value="Genomic_DNA"/>
</dbReference>